<dbReference type="EMBL" id="CDMY01000200">
    <property type="protein sequence ID" value="CEL93922.1"/>
    <property type="molecule type" value="Genomic_DNA"/>
</dbReference>
<organism evidence="1 2">
    <name type="scientific">Vitrella brassicaformis (strain CCMP3155)</name>
    <dbReference type="NCBI Taxonomy" id="1169540"/>
    <lineage>
        <taxon>Eukaryota</taxon>
        <taxon>Sar</taxon>
        <taxon>Alveolata</taxon>
        <taxon>Colpodellida</taxon>
        <taxon>Vitrellaceae</taxon>
        <taxon>Vitrella</taxon>
    </lineage>
</organism>
<dbReference type="InParanoid" id="A0A0G4ED50"/>
<evidence type="ECO:0000313" key="2">
    <source>
        <dbReference type="Proteomes" id="UP000041254"/>
    </source>
</evidence>
<keyword evidence="2" id="KW-1185">Reference proteome</keyword>
<name>A0A0G4ED50_VITBC</name>
<proteinExistence type="predicted"/>
<reference evidence="1 2" key="1">
    <citation type="submission" date="2014-11" db="EMBL/GenBank/DDBJ databases">
        <authorList>
            <person name="Zhu J."/>
            <person name="Qi W."/>
            <person name="Song R."/>
        </authorList>
    </citation>
    <scope>NUCLEOTIDE SEQUENCE [LARGE SCALE GENOMIC DNA]</scope>
</reference>
<dbReference type="VEuPathDB" id="CryptoDB:Vbra_20268"/>
<feature type="non-terminal residue" evidence="1">
    <location>
        <position position="110"/>
    </location>
</feature>
<dbReference type="Proteomes" id="UP000041254">
    <property type="component" value="Unassembled WGS sequence"/>
</dbReference>
<sequence>MVVGWLLCTSPKLSAALQRGLKCRAMLTIIEATAIQRQHVSVGMKGRTTDGTSRLLDGVCFRAGPRSSLSSSHDGDLLERLMDSENRQPHPHLSEVEARRFFHQLMYGLA</sequence>
<evidence type="ECO:0000313" key="1">
    <source>
        <dbReference type="EMBL" id="CEL93922.1"/>
    </source>
</evidence>
<protein>
    <submittedName>
        <fullName evidence="1">Uncharacterized protein</fullName>
    </submittedName>
</protein>
<accession>A0A0G4ED50</accession>
<dbReference type="AlphaFoldDB" id="A0A0G4ED50"/>
<gene>
    <name evidence="1" type="ORF">Vbra_20268</name>
</gene>